<name>A0A2T0FC14_9ASCO</name>
<evidence type="ECO:0000313" key="5">
    <source>
        <dbReference type="EMBL" id="PRT52507.1"/>
    </source>
</evidence>
<dbReference type="AlphaFoldDB" id="A0A2T0FC14"/>
<keyword evidence="6" id="KW-1185">Reference proteome</keyword>
<evidence type="ECO:0000259" key="3">
    <source>
        <dbReference type="Pfam" id="PF10302"/>
    </source>
</evidence>
<gene>
    <name evidence="5" type="ORF">B9G98_00127</name>
</gene>
<keyword evidence="2" id="KW-1133">Transmembrane helix</keyword>
<feature type="domain" description="DSC E3 ubiquitin ligase complex subunit 3 ubiquitin-like" evidence="3">
    <location>
        <begin position="20"/>
        <end position="84"/>
    </location>
</feature>
<keyword evidence="2" id="KW-0812">Transmembrane</keyword>
<evidence type="ECO:0000313" key="6">
    <source>
        <dbReference type="Proteomes" id="UP000238350"/>
    </source>
</evidence>
<evidence type="ECO:0000256" key="2">
    <source>
        <dbReference type="SAM" id="Phobius"/>
    </source>
</evidence>
<dbReference type="Pfam" id="PF10302">
    <property type="entry name" value="Dsc3_N"/>
    <property type="match status" value="1"/>
</dbReference>
<evidence type="ECO:0000259" key="4">
    <source>
        <dbReference type="Pfam" id="PF13373"/>
    </source>
</evidence>
<comment type="caution">
    <text evidence="5">The sequence shown here is derived from an EMBL/GenBank/DDBJ whole genome shotgun (WGS) entry which is preliminary data.</text>
</comment>
<keyword evidence="2" id="KW-0472">Membrane</keyword>
<keyword evidence="5" id="KW-0436">Ligase</keyword>
<sequence>MDPSSPAPNNPNDLAAKEITIVIRLSSDDVIFETDDVSAVTLADLRHAVRSNRGGTTLNRRLRFIYNGHVLKNTTNIAREVVGTRDRVYVHCAIGPIMSSAEIERGEDTDAEPPTPQRTAEPELRGFDRLRSTGFSEEDIANLRQQFGELYGTDGGVELEDQWIDDDAANAPFAVEYVRDMLAVLAGAFLGVFVLVLVKLNVLNRRQMMVVGAGAVINIVFSVLQMFS</sequence>
<accession>A0A2T0FC14</accession>
<organism evidence="5 6">
    <name type="scientific">Wickerhamiella sorbophila</name>
    <dbReference type="NCBI Taxonomy" id="45607"/>
    <lineage>
        <taxon>Eukaryota</taxon>
        <taxon>Fungi</taxon>
        <taxon>Dikarya</taxon>
        <taxon>Ascomycota</taxon>
        <taxon>Saccharomycotina</taxon>
        <taxon>Dipodascomycetes</taxon>
        <taxon>Dipodascales</taxon>
        <taxon>Trichomonascaceae</taxon>
        <taxon>Wickerhamiella</taxon>
    </lineage>
</organism>
<dbReference type="GO" id="GO:0005783">
    <property type="term" value="C:endoplasmic reticulum"/>
    <property type="evidence" value="ECO:0007669"/>
    <property type="project" value="TreeGrafter"/>
</dbReference>
<protein>
    <submittedName>
        <fullName evidence="5">DSC E3 ubiquitin ligase complex subunit 3</fullName>
    </submittedName>
</protein>
<dbReference type="OrthoDB" id="2556122at2759"/>
<evidence type="ECO:0000256" key="1">
    <source>
        <dbReference type="SAM" id="MobiDB-lite"/>
    </source>
</evidence>
<dbReference type="GO" id="GO:0044695">
    <property type="term" value="C:Dsc E3 ubiquitin ligase complex"/>
    <property type="evidence" value="ECO:0007669"/>
    <property type="project" value="InterPro"/>
</dbReference>
<feature type="transmembrane region" description="Helical" evidence="2">
    <location>
        <begin position="209"/>
        <end position="227"/>
    </location>
</feature>
<dbReference type="Pfam" id="PF13373">
    <property type="entry name" value="Dsc3_C"/>
    <property type="match status" value="1"/>
</dbReference>
<dbReference type="EMBL" id="NDIQ01000001">
    <property type="protein sequence ID" value="PRT52507.1"/>
    <property type="molecule type" value="Genomic_DNA"/>
</dbReference>
<feature type="transmembrane region" description="Helical" evidence="2">
    <location>
        <begin position="181"/>
        <end position="202"/>
    </location>
</feature>
<feature type="domain" description="DSC E3 ubiquitin ligase complex subunit 3 C-terminal" evidence="4">
    <location>
        <begin position="125"/>
        <end position="172"/>
    </location>
</feature>
<proteinExistence type="predicted"/>
<dbReference type="PANTHER" id="PTHR28049">
    <property type="entry name" value="TRANSMEMBRANE PROTEIN YOR223W"/>
    <property type="match status" value="1"/>
</dbReference>
<dbReference type="PANTHER" id="PTHR28049:SF1">
    <property type="entry name" value="DSC E3 UBIQUITIN LIGASE COMPLEX SUBUNIT 3"/>
    <property type="match status" value="1"/>
</dbReference>
<dbReference type="GeneID" id="36513876"/>
<reference evidence="5 6" key="1">
    <citation type="submission" date="2017-04" db="EMBL/GenBank/DDBJ databases">
        <title>Genome sequencing of [Candida] sorbophila.</title>
        <authorList>
            <person name="Ahn J.O."/>
        </authorList>
    </citation>
    <scope>NUCLEOTIDE SEQUENCE [LARGE SCALE GENOMIC DNA]</scope>
    <source>
        <strain evidence="5 6">DS02</strain>
    </source>
</reference>
<dbReference type="GO" id="GO:0016874">
    <property type="term" value="F:ligase activity"/>
    <property type="evidence" value="ECO:0007669"/>
    <property type="project" value="UniProtKB-KW"/>
</dbReference>
<dbReference type="Proteomes" id="UP000238350">
    <property type="component" value="Unassembled WGS sequence"/>
</dbReference>
<dbReference type="InterPro" id="IPR045226">
    <property type="entry name" value="Dsc3"/>
</dbReference>
<feature type="region of interest" description="Disordered" evidence="1">
    <location>
        <begin position="102"/>
        <end position="121"/>
    </location>
</feature>
<dbReference type="InterPro" id="IPR019413">
    <property type="entry name" value="Dsc3_ub-like_dom"/>
</dbReference>
<dbReference type="RefSeq" id="XP_024662453.1">
    <property type="nucleotide sequence ID" value="XM_024806685.1"/>
</dbReference>
<dbReference type="InterPro" id="IPR025390">
    <property type="entry name" value="Dsc3_C"/>
</dbReference>